<comment type="caution">
    <text evidence="3">The sequence shown here is derived from an EMBL/GenBank/DDBJ whole genome shotgun (WGS) entry which is preliminary data.</text>
</comment>
<sequence length="96" mass="11109">MIYCRSVSVGGEAEWEFAWRMFEQATTAAEVQNLRYSLACSMDHSLLTRYLMFAMMPWKIKRQDALGTIILVAQNINGKRPAWNFVKENWASIVSE</sequence>
<dbReference type="Proteomes" id="UP000288216">
    <property type="component" value="Unassembled WGS sequence"/>
</dbReference>
<dbReference type="GO" id="GO:0006508">
    <property type="term" value="P:proteolysis"/>
    <property type="evidence" value="ECO:0007669"/>
    <property type="project" value="TreeGrafter"/>
</dbReference>
<dbReference type="STRING" id="75743.A0A401QE50"/>
<accession>A0A401QE50</accession>
<dbReference type="PANTHER" id="PTHR11533">
    <property type="entry name" value="PROTEASE M1 ZINC METALLOPROTEASE"/>
    <property type="match status" value="1"/>
</dbReference>
<dbReference type="GO" id="GO:0043171">
    <property type="term" value="P:peptide catabolic process"/>
    <property type="evidence" value="ECO:0007669"/>
    <property type="project" value="TreeGrafter"/>
</dbReference>
<dbReference type="PANTHER" id="PTHR11533:SF172">
    <property type="entry name" value="AMINOPEPTIDASE N"/>
    <property type="match status" value="1"/>
</dbReference>
<proteinExistence type="inferred from homology"/>
<gene>
    <name evidence="3" type="ORF">scyTo_0024236</name>
</gene>
<dbReference type="GO" id="GO:0042277">
    <property type="term" value="F:peptide binding"/>
    <property type="evidence" value="ECO:0007669"/>
    <property type="project" value="TreeGrafter"/>
</dbReference>
<protein>
    <recommendedName>
        <fullName evidence="2">ERAP1-like C-terminal domain-containing protein</fullName>
    </recommendedName>
</protein>
<dbReference type="GO" id="GO:0070006">
    <property type="term" value="F:metalloaminopeptidase activity"/>
    <property type="evidence" value="ECO:0007669"/>
    <property type="project" value="TreeGrafter"/>
</dbReference>
<dbReference type="InterPro" id="IPR024571">
    <property type="entry name" value="ERAP1-like_C_dom"/>
</dbReference>
<dbReference type="GO" id="GO:0008270">
    <property type="term" value="F:zinc ion binding"/>
    <property type="evidence" value="ECO:0007669"/>
    <property type="project" value="TreeGrafter"/>
</dbReference>
<keyword evidence="4" id="KW-1185">Reference proteome</keyword>
<reference evidence="3 4" key="1">
    <citation type="journal article" date="2018" name="Nat. Ecol. Evol.">
        <title>Shark genomes provide insights into elasmobranch evolution and the origin of vertebrates.</title>
        <authorList>
            <person name="Hara Y"/>
            <person name="Yamaguchi K"/>
            <person name="Onimaru K"/>
            <person name="Kadota M"/>
            <person name="Koyanagi M"/>
            <person name="Keeley SD"/>
            <person name="Tatsumi K"/>
            <person name="Tanaka K"/>
            <person name="Motone F"/>
            <person name="Kageyama Y"/>
            <person name="Nozu R"/>
            <person name="Adachi N"/>
            <person name="Nishimura O"/>
            <person name="Nakagawa R"/>
            <person name="Tanegashima C"/>
            <person name="Kiyatake I"/>
            <person name="Matsumoto R"/>
            <person name="Murakumo K"/>
            <person name="Nishida K"/>
            <person name="Terakita A"/>
            <person name="Kuratani S"/>
            <person name="Sato K"/>
            <person name="Hyodo S Kuraku.S."/>
        </authorList>
    </citation>
    <scope>NUCLEOTIDE SEQUENCE [LARGE SCALE GENOMIC DNA]</scope>
</reference>
<name>A0A401QE50_SCYTO</name>
<dbReference type="GO" id="GO:0005886">
    <property type="term" value="C:plasma membrane"/>
    <property type="evidence" value="ECO:0007669"/>
    <property type="project" value="TreeGrafter"/>
</dbReference>
<dbReference type="AlphaFoldDB" id="A0A401QE50"/>
<dbReference type="EMBL" id="BFAA01041758">
    <property type="protein sequence ID" value="GCB83688.1"/>
    <property type="molecule type" value="Genomic_DNA"/>
</dbReference>
<comment type="similarity">
    <text evidence="1">Belongs to the peptidase M1 family.</text>
</comment>
<evidence type="ECO:0000256" key="1">
    <source>
        <dbReference type="ARBA" id="ARBA00010136"/>
    </source>
</evidence>
<evidence type="ECO:0000259" key="2">
    <source>
        <dbReference type="Pfam" id="PF11838"/>
    </source>
</evidence>
<dbReference type="Gene3D" id="1.25.50.20">
    <property type="match status" value="1"/>
</dbReference>
<dbReference type="GO" id="GO:0005615">
    <property type="term" value="C:extracellular space"/>
    <property type="evidence" value="ECO:0007669"/>
    <property type="project" value="TreeGrafter"/>
</dbReference>
<organism evidence="3 4">
    <name type="scientific">Scyliorhinus torazame</name>
    <name type="common">Cloudy catshark</name>
    <name type="synonym">Catulus torazame</name>
    <dbReference type="NCBI Taxonomy" id="75743"/>
    <lineage>
        <taxon>Eukaryota</taxon>
        <taxon>Metazoa</taxon>
        <taxon>Chordata</taxon>
        <taxon>Craniata</taxon>
        <taxon>Vertebrata</taxon>
        <taxon>Chondrichthyes</taxon>
        <taxon>Elasmobranchii</taxon>
        <taxon>Galeomorphii</taxon>
        <taxon>Galeoidea</taxon>
        <taxon>Carcharhiniformes</taxon>
        <taxon>Scyliorhinidae</taxon>
        <taxon>Scyliorhinus</taxon>
    </lineage>
</organism>
<feature type="domain" description="ERAP1-like C-terminal" evidence="2">
    <location>
        <begin position="2"/>
        <end position="94"/>
    </location>
</feature>
<dbReference type="Pfam" id="PF11838">
    <property type="entry name" value="ERAP1_C"/>
    <property type="match status" value="1"/>
</dbReference>
<dbReference type="InterPro" id="IPR050344">
    <property type="entry name" value="Peptidase_M1_aminopeptidases"/>
</dbReference>
<dbReference type="OrthoDB" id="510539at2759"/>
<dbReference type="GO" id="GO:0005737">
    <property type="term" value="C:cytoplasm"/>
    <property type="evidence" value="ECO:0007669"/>
    <property type="project" value="TreeGrafter"/>
</dbReference>
<evidence type="ECO:0000313" key="4">
    <source>
        <dbReference type="Proteomes" id="UP000288216"/>
    </source>
</evidence>
<evidence type="ECO:0000313" key="3">
    <source>
        <dbReference type="EMBL" id="GCB83688.1"/>
    </source>
</evidence>